<evidence type="ECO:0000313" key="7">
    <source>
        <dbReference type="EMBL" id="PZA16648.1"/>
    </source>
</evidence>
<gene>
    <name evidence="7" type="ORF">DNK49_11100</name>
</gene>
<evidence type="ECO:0000256" key="3">
    <source>
        <dbReference type="ARBA" id="ARBA00023004"/>
    </source>
</evidence>
<keyword evidence="2 4" id="KW-0479">Metal-binding</keyword>
<dbReference type="EMBL" id="QKOE01000006">
    <property type="protein sequence ID" value="PZA16648.1"/>
    <property type="molecule type" value="Genomic_DNA"/>
</dbReference>
<dbReference type="GO" id="GO:0020037">
    <property type="term" value="F:heme binding"/>
    <property type="evidence" value="ECO:0007669"/>
    <property type="project" value="InterPro"/>
</dbReference>
<evidence type="ECO:0000259" key="6">
    <source>
        <dbReference type="PROSITE" id="PS51007"/>
    </source>
</evidence>
<organism evidence="7 8">
    <name type="scientific">Parazoarcus communis SWub3 = DSM 12120</name>
    <dbReference type="NCBI Taxonomy" id="1121029"/>
    <lineage>
        <taxon>Bacteria</taxon>
        <taxon>Pseudomonadati</taxon>
        <taxon>Pseudomonadota</taxon>
        <taxon>Betaproteobacteria</taxon>
        <taxon>Rhodocyclales</taxon>
        <taxon>Zoogloeaceae</taxon>
        <taxon>Parazoarcus</taxon>
    </lineage>
</organism>
<evidence type="ECO:0000256" key="2">
    <source>
        <dbReference type="ARBA" id="ARBA00022723"/>
    </source>
</evidence>
<dbReference type="OrthoDB" id="9811281at2"/>
<accession>A0A323V8Y0</accession>
<evidence type="ECO:0000313" key="8">
    <source>
        <dbReference type="Proteomes" id="UP000248259"/>
    </source>
</evidence>
<dbReference type="RefSeq" id="WP_110524485.1">
    <property type="nucleotide sequence ID" value="NZ_QKOE01000006.1"/>
</dbReference>
<feature type="signal peptide" evidence="5">
    <location>
        <begin position="1"/>
        <end position="25"/>
    </location>
</feature>
<dbReference type="InterPro" id="IPR009056">
    <property type="entry name" value="Cyt_c-like_dom"/>
</dbReference>
<dbReference type="PROSITE" id="PS51007">
    <property type="entry name" value="CYTC"/>
    <property type="match status" value="1"/>
</dbReference>
<feature type="chain" id="PRO_5016360469" evidence="5">
    <location>
        <begin position="26"/>
        <end position="151"/>
    </location>
</feature>
<dbReference type="Proteomes" id="UP000248259">
    <property type="component" value="Unassembled WGS sequence"/>
</dbReference>
<evidence type="ECO:0000256" key="1">
    <source>
        <dbReference type="ARBA" id="ARBA00022617"/>
    </source>
</evidence>
<keyword evidence="1 4" id="KW-0349">Heme</keyword>
<evidence type="ECO:0000256" key="4">
    <source>
        <dbReference type="PROSITE-ProRule" id="PRU00433"/>
    </source>
</evidence>
<name>A0A323V8Y0_9RHOO</name>
<comment type="caution">
    <text evidence="7">The sequence shown here is derived from an EMBL/GenBank/DDBJ whole genome shotgun (WGS) entry which is preliminary data.</text>
</comment>
<dbReference type="GO" id="GO:0009055">
    <property type="term" value="F:electron transfer activity"/>
    <property type="evidence" value="ECO:0007669"/>
    <property type="project" value="InterPro"/>
</dbReference>
<dbReference type="AlphaFoldDB" id="A0A323V8Y0"/>
<dbReference type="SUPFAM" id="SSF46626">
    <property type="entry name" value="Cytochrome c"/>
    <property type="match status" value="1"/>
</dbReference>
<proteinExistence type="predicted"/>
<keyword evidence="5" id="KW-0732">Signal</keyword>
<dbReference type="GO" id="GO:0046872">
    <property type="term" value="F:metal ion binding"/>
    <property type="evidence" value="ECO:0007669"/>
    <property type="project" value="UniProtKB-KW"/>
</dbReference>
<keyword evidence="3 4" id="KW-0408">Iron</keyword>
<protein>
    <submittedName>
        <fullName evidence="7">Cytochrome c</fullName>
    </submittedName>
</protein>
<evidence type="ECO:0000256" key="5">
    <source>
        <dbReference type="SAM" id="SignalP"/>
    </source>
</evidence>
<feature type="domain" description="Cytochrome c" evidence="6">
    <location>
        <begin position="26"/>
        <end position="104"/>
    </location>
</feature>
<keyword evidence="8" id="KW-1185">Reference proteome</keyword>
<dbReference type="InterPro" id="IPR036909">
    <property type="entry name" value="Cyt_c-like_dom_sf"/>
</dbReference>
<reference evidence="7 8" key="1">
    <citation type="submission" date="2018-06" db="EMBL/GenBank/DDBJ databases">
        <title>Azoarcus communis strain SWub3 genome.</title>
        <authorList>
            <person name="Zorraquino Salvo V."/>
            <person name="Toubiana D."/>
            <person name="Blumwald E."/>
        </authorList>
    </citation>
    <scope>NUCLEOTIDE SEQUENCE [LARGE SCALE GENOMIC DNA]</scope>
    <source>
        <strain evidence="7 8">SWub3</strain>
    </source>
</reference>
<dbReference type="Gene3D" id="1.10.760.10">
    <property type="entry name" value="Cytochrome c-like domain"/>
    <property type="match status" value="1"/>
</dbReference>
<sequence>MRRLASGLVVAVLMTAGAAAPPALAADAASGKARYQYILNCAGCHQPDGSGAKSGGVPTMRGQLGHFVSLPEGREFLVKVPGTSNSPLSDADVARMLNWMLHAFSAETLPAGLEPYSEAEVSRLRSQPLTDVTAARRAIVARLAERGVKVE</sequence>